<accession>A0A0C3P0T4</accession>
<reference evidence="2 3" key="1">
    <citation type="submission" date="2014-04" db="EMBL/GenBank/DDBJ databases">
        <authorList>
            <consortium name="DOE Joint Genome Institute"/>
            <person name="Kuo A."/>
            <person name="Kohler A."/>
            <person name="Costa M.D."/>
            <person name="Nagy L.G."/>
            <person name="Floudas D."/>
            <person name="Copeland A."/>
            <person name="Barry K.W."/>
            <person name="Cichocki N."/>
            <person name="Veneault-Fourrey C."/>
            <person name="LaButti K."/>
            <person name="Lindquist E.A."/>
            <person name="Lipzen A."/>
            <person name="Lundell T."/>
            <person name="Morin E."/>
            <person name="Murat C."/>
            <person name="Sun H."/>
            <person name="Tunlid A."/>
            <person name="Henrissat B."/>
            <person name="Grigoriev I.V."/>
            <person name="Hibbett D.S."/>
            <person name="Martin F."/>
            <person name="Nordberg H.P."/>
            <person name="Cantor M.N."/>
            <person name="Hua S.X."/>
        </authorList>
    </citation>
    <scope>NUCLEOTIDE SEQUENCE [LARGE SCALE GENOMIC DNA]</scope>
    <source>
        <strain evidence="2 3">Marx 270</strain>
    </source>
</reference>
<reference evidence="3" key="2">
    <citation type="submission" date="2015-01" db="EMBL/GenBank/DDBJ databases">
        <title>Evolutionary Origins and Diversification of the Mycorrhizal Mutualists.</title>
        <authorList>
            <consortium name="DOE Joint Genome Institute"/>
            <consortium name="Mycorrhizal Genomics Consortium"/>
            <person name="Kohler A."/>
            <person name="Kuo A."/>
            <person name="Nagy L.G."/>
            <person name="Floudas D."/>
            <person name="Copeland A."/>
            <person name="Barry K.W."/>
            <person name="Cichocki N."/>
            <person name="Veneault-Fourrey C."/>
            <person name="LaButti K."/>
            <person name="Lindquist E.A."/>
            <person name="Lipzen A."/>
            <person name="Lundell T."/>
            <person name="Morin E."/>
            <person name="Murat C."/>
            <person name="Riley R."/>
            <person name="Ohm R."/>
            <person name="Sun H."/>
            <person name="Tunlid A."/>
            <person name="Henrissat B."/>
            <person name="Grigoriev I.V."/>
            <person name="Hibbett D.S."/>
            <person name="Martin F."/>
        </authorList>
    </citation>
    <scope>NUCLEOTIDE SEQUENCE [LARGE SCALE GENOMIC DNA]</scope>
    <source>
        <strain evidence="3">Marx 270</strain>
    </source>
</reference>
<dbReference type="InParanoid" id="A0A0C3P0T4"/>
<keyword evidence="1" id="KW-0175">Coiled coil</keyword>
<evidence type="ECO:0000256" key="1">
    <source>
        <dbReference type="SAM" id="Coils"/>
    </source>
</evidence>
<dbReference type="Proteomes" id="UP000054217">
    <property type="component" value="Unassembled WGS sequence"/>
</dbReference>
<evidence type="ECO:0000313" key="3">
    <source>
        <dbReference type="Proteomes" id="UP000054217"/>
    </source>
</evidence>
<evidence type="ECO:0000313" key="2">
    <source>
        <dbReference type="EMBL" id="KIO00954.1"/>
    </source>
</evidence>
<dbReference type="HOGENOM" id="CLU_2455640_0_0_1"/>
<dbReference type="EMBL" id="KN831992">
    <property type="protein sequence ID" value="KIO00954.1"/>
    <property type="molecule type" value="Genomic_DNA"/>
</dbReference>
<name>A0A0C3P0T4_PISTI</name>
<protein>
    <submittedName>
        <fullName evidence="2">Uncharacterized protein</fullName>
    </submittedName>
</protein>
<sequence>MRITGITDEAEKIEALQDYIAPHLEVQKWYKMFEKLKKEVRELDMEEMQREKEELDEHKKDDEERERRIIQQQKASIMDITSHLQSLTI</sequence>
<dbReference type="AlphaFoldDB" id="A0A0C3P0T4"/>
<feature type="coiled-coil region" evidence="1">
    <location>
        <begin position="26"/>
        <end position="68"/>
    </location>
</feature>
<organism evidence="2 3">
    <name type="scientific">Pisolithus tinctorius Marx 270</name>
    <dbReference type="NCBI Taxonomy" id="870435"/>
    <lineage>
        <taxon>Eukaryota</taxon>
        <taxon>Fungi</taxon>
        <taxon>Dikarya</taxon>
        <taxon>Basidiomycota</taxon>
        <taxon>Agaricomycotina</taxon>
        <taxon>Agaricomycetes</taxon>
        <taxon>Agaricomycetidae</taxon>
        <taxon>Boletales</taxon>
        <taxon>Sclerodermatineae</taxon>
        <taxon>Pisolithaceae</taxon>
        <taxon>Pisolithus</taxon>
    </lineage>
</organism>
<keyword evidence="3" id="KW-1185">Reference proteome</keyword>
<proteinExistence type="predicted"/>
<gene>
    <name evidence="2" type="ORF">M404DRAFT_29156</name>
</gene>